<dbReference type="InterPro" id="IPR036282">
    <property type="entry name" value="Glutathione-S-Trfase_C_sf"/>
</dbReference>
<dbReference type="Proteomes" id="UP000018733">
    <property type="component" value="Unassembled WGS sequence"/>
</dbReference>
<dbReference type="eggNOG" id="COG0625">
    <property type="taxonomic scope" value="Bacteria"/>
</dbReference>
<dbReference type="AlphaFoldDB" id="V8QL19"/>
<evidence type="ECO:0000313" key="2">
    <source>
        <dbReference type="EMBL" id="ETF00646.1"/>
    </source>
</evidence>
<dbReference type="STRING" id="1424334.W822_19735"/>
<keyword evidence="3" id="KW-1185">Reference proteome</keyword>
<reference evidence="2 3" key="1">
    <citation type="journal article" date="2014" name="Genome Announc.">
        <title>Draft Genome Sequence of Advenella kashmirensis Strain W13003, a Polycyclic Aromatic Hydrocarbon-Degrading Bacterium.</title>
        <authorList>
            <person name="Wang X."/>
            <person name="Jin D."/>
            <person name="Zhou L."/>
            <person name="Wu L."/>
            <person name="An W."/>
            <person name="Zhao L."/>
        </authorList>
    </citation>
    <scope>NUCLEOTIDE SEQUENCE [LARGE SCALE GENOMIC DNA]</scope>
    <source>
        <strain evidence="2 3">W13003</strain>
    </source>
</reference>
<dbReference type="SUPFAM" id="SSF47616">
    <property type="entry name" value="GST C-terminal domain-like"/>
    <property type="match status" value="1"/>
</dbReference>
<dbReference type="PATRIC" id="fig|1424334.3.peg.3960"/>
<dbReference type="EMBL" id="AYXT01000013">
    <property type="protein sequence ID" value="ETF00646.1"/>
    <property type="molecule type" value="Genomic_DNA"/>
</dbReference>
<dbReference type="Gene3D" id="1.20.1050.10">
    <property type="match status" value="1"/>
</dbReference>
<gene>
    <name evidence="2" type="ORF">W822_19735</name>
</gene>
<evidence type="ECO:0000313" key="3">
    <source>
        <dbReference type="Proteomes" id="UP000018733"/>
    </source>
</evidence>
<dbReference type="CDD" id="cd03196">
    <property type="entry name" value="GST_C_5"/>
    <property type="match status" value="1"/>
</dbReference>
<dbReference type="GO" id="GO:0016740">
    <property type="term" value="F:transferase activity"/>
    <property type="evidence" value="ECO:0007669"/>
    <property type="project" value="UniProtKB-KW"/>
</dbReference>
<dbReference type="InterPro" id="IPR036249">
    <property type="entry name" value="Thioredoxin-like_sf"/>
</dbReference>
<sequence>MRARLALAASGTTCELREIVLRSKPAPMLAASPKGTVPVLILADGQVIEQSLEIMLWALRRNDPHAWLAPTDSSLPDMLSLIETCEQVFKHHLDRYKYPQRYDLPDGLMHRDQAAGWLMELERQLACRPCLSGDHPALADMAILPFVRQYAHTDLAWFQAQPWPQVLRWLEEWKGSDLFEQVMEKYVPWEEGQERVLFP</sequence>
<comment type="caution">
    <text evidence="2">The sequence shown here is derived from an EMBL/GenBank/DDBJ whole genome shotgun (WGS) entry which is preliminary data.</text>
</comment>
<dbReference type="InterPro" id="IPR004045">
    <property type="entry name" value="Glutathione_S-Trfase_N"/>
</dbReference>
<keyword evidence="2" id="KW-0808">Transferase</keyword>
<dbReference type="PROSITE" id="PS50404">
    <property type="entry name" value="GST_NTER"/>
    <property type="match status" value="1"/>
</dbReference>
<dbReference type="Pfam" id="PF13417">
    <property type="entry name" value="GST_N_3"/>
    <property type="match status" value="1"/>
</dbReference>
<name>V8QL19_9BURK</name>
<dbReference type="SUPFAM" id="SSF52833">
    <property type="entry name" value="Thioredoxin-like"/>
    <property type="match status" value="1"/>
</dbReference>
<dbReference type="Gene3D" id="3.40.30.10">
    <property type="entry name" value="Glutaredoxin"/>
    <property type="match status" value="1"/>
</dbReference>
<protein>
    <submittedName>
        <fullName evidence="2">Glutathione S-transferase</fullName>
    </submittedName>
</protein>
<feature type="domain" description="GST N-terminal" evidence="1">
    <location>
        <begin position="1"/>
        <end position="66"/>
    </location>
</feature>
<accession>V8QL19</accession>
<organism evidence="2 3">
    <name type="scientific">Advenella kashmirensis W13003</name>
    <dbReference type="NCBI Taxonomy" id="1424334"/>
    <lineage>
        <taxon>Bacteria</taxon>
        <taxon>Pseudomonadati</taxon>
        <taxon>Pseudomonadota</taxon>
        <taxon>Betaproteobacteria</taxon>
        <taxon>Burkholderiales</taxon>
        <taxon>Alcaligenaceae</taxon>
    </lineage>
</organism>
<dbReference type="Pfam" id="PF13410">
    <property type="entry name" value="GST_C_2"/>
    <property type="match status" value="1"/>
</dbReference>
<proteinExistence type="predicted"/>
<evidence type="ECO:0000259" key="1">
    <source>
        <dbReference type="PROSITE" id="PS50404"/>
    </source>
</evidence>
<dbReference type="HOGENOM" id="CLU_090620_0_0_4"/>